<dbReference type="InterPro" id="IPR007235">
    <property type="entry name" value="Glyco_trans_28_C"/>
</dbReference>
<dbReference type="InterPro" id="IPR004276">
    <property type="entry name" value="GlycoTrans_28_N"/>
</dbReference>
<dbReference type="RefSeq" id="WP_167703096.1">
    <property type="nucleotide sequence ID" value="NZ_CP118168.1"/>
</dbReference>
<keyword evidence="3 10" id="KW-0328">Glycosyltransferase</keyword>
<sequence>MKVAFTGGGTGGHIYPGLAIIEALQATNTSFDIFWIGEIHGMEEKIITQTHLPFKGIHAGKLRRYFSLKNISDLFKIIRGFFDAYAILYKERPNLLFSKGGFVSVPSVWAAWILRIPIFIHESDYKLGLANRLSAPFAKKIFISFPQTIDQIKRPSWREKIIYSGSPVRASLKQGNRFKGRKRWLAKENQTLILVMGGSQGAKAINDLIVGYLPIKLQEEVFVHQTGLLHDQYQSYACDGYHPQAYFHDELADLIAAADIIVSRAGAGAITEFAIMQKSVILLPLLGHQSENAKWLDDQHAVEVIYPKQANQENFNTILKRLLSNPSQRRHFAKTLHNLIKDDADSFLASAIIQELTASSKISLDQQITNR</sequence>
<dbReference type="CDD" id="cd03785">
    <property type="entry name" value="GT28_MurG"/>
    <property type="match status" value="1"/>
</dbReference>
<comment type="caution">
    <text evidence="10">Lacks conserved residue(s) required for the propagation of feature annotation.</text>
</comment>
<evidence type="ECO:0000259" key="12">
    <source>
        <dbReference type="Pfam" id="PF04101"/>
    </source>
</evidence>
<feature type="binding site" evidence="10">
    <location>
        <position position="289"/>
    </location>
    <ligand>
        <name>UDP-N-acetyl-alpha-D-glucosamine</name>
        <dbReference type="ChEBI" id="CHEBI:57705"/>
    </ligand>
</feature>
<comment type="similarity">
    <text evidence="10">Belongs to the glycosyltransferase 28 family. MurG subfamily.</text>
</comment>
<comment type="caution">
    <text evidence="13">The sequence shown here is derived from an EMBL/GenBank/DDBJ whole genome shotgun (WGS) entry which is preliminary data.</text>
</comment>
<proteinExistence type="inferred from homology"/>
<evidence type="ECO:0000313" key="14">
    <source>
        <dbReference type="Proteomes" id="UP000752013"/>
    </source>
</evidence>
<dbReference type="PANTHER" id="PTHR21015:SF27">
    <property type="entry name" value="UDP-N-ACETYLGLUCOSAMINE--N-ACETYLMURAMYL-(PENTAPEPTIDE) PYROPHOSPHORYL-UNDECAPRENOL N-ACETYLGLUCOSAMINE TRANSFERASE"/>
    <property type="match status" value="1"/>
</dbReference>
<comment type="catalytic activity">
    <reaction evidence="10">
        <text>di-trans,octa-cis-undecaprenyl diphospho-N-acetyl-alpha-D-muramoyl-L-alanyl-D-glutamyl-meso-2,6-diaminopimeloyl-D-alanyl-D-alanine + UDP-N-acetyl-alpha-D-glucosamine = di-trans,octa-cis-undecaprenyl diphospho-[N-acetyl-alpha-D-glucosaminyl-(1-&gt;4)]-N-acetyl-alpha-D-muramoyl-L-alanyl-D-glutamyl-meso-2,6-diaminopimeloyl-D-alanyl-D-alanine + UDP + H(+)</text>
        <dbReference type="Rhea" id="RHEA:31227"/>
        <dbReference type="ChEBI" id="CHEBI:15378"/>
        <dbReference type="ChEBI" id="CHEBI:57705"/>
        <dbReference type="ChEBI" id="CHEBI:58223"/>
        <dbReference type="ChEBI" id="CHEBI:61387"/>
        <dbReference type="ChEBI" id="CHEBI:61388"/>
        <dbReference type="EC" id="2.4.1.227"/>
    </reaction>
</comment>
<dbReference type="Gene3D" id="3.40.50.2000">
    <property type="entry name" value="Glycogen Phosphorylase B"/>
    <property type="match status" value="2"/>
</dbReference>
<comment type="subcellular location">
    <subcellularLocation>
        <location evidence="10">Cell membrane</location>
        <topology evidence="10">Peripheral membrane protein</topology>
        <orientation evidence="10">Cytoplasmic side</orientation>
    </subcellularLocation>
</comment>
<dbReference type="GO" id="GO:0005975">
    <property type="term" value="P:carbohydrate metabolic process"/>
    <property type="evidence" value="ECO:0007669"/>
    <property type="project" value="InterPro"/>
</dbReference>
<keyword evidence="5 10" id="KW-0133">Cell shape</keyword>
<dbReference type="SUPFAM" id="SSF53756">
    <property type="entry name" value="UDP-Glycosyltransferase/glycogen phosphorylase"/>
    <property type="match status" value="1"/>
</dbReference>
<evidence type="ECO:0000256" key="5">
    <source>
        <dbReference type="ARBA" id="ARBA00022960"/>
    </source>
</evidence>
<evidence type="ECO:0000256" key="2">
    <source>
        <dbReference type="ARBA" id="ARBA00022618"/>
    </source>
</evidence>
<evidence type="ECO:0000256" key="4">
    <source>
        <dbReference type="ARBA" id="ARBA00022679"/>
    </source>
</evidence>
<accession>A0A968GB61</accession>
<dbReference type="NCBIfam" id="TIGR01133">
    <property type="entry name" value="murG"/>
    <property type="match status" value="1"/>
</dbReference>
<dbReference type="GO" id="GO:0008360">
    <property type="term" value="P:regulation of cell shape"/>
    <property type="evidence" value="ECO:0007669"/>
    <property type="project" value="UniProtKB-KW"/>
</dbReference>
<name>A0A968GB61_9SPIO</name>
<keyword evidence="6 10" id="KW-0573">Peptidoglycan synthesis</keyword>
<keyword evidence="8 10" id="KW-0131">Cell cycle</keyword>
<feature type="domain" description="Glycosyltransferase family 28 N-terminal" evidence="11">
    <location>
        <begin position="3"/>
        <end position="143"/>
    </location>
</feature>
<feature type="binding site" evidence="10">
    <location>
        <begin position="10"/>
        <end position="12"/>
    </location>
    <ligand>
        <name>UDP-N-acetyl-alpha-D-glucosamine</name>
        <dbReference type="ChEBI" id="CHEBI:57705"/>
    </ligand>
</feature>
<feature type="domain" description="Glycosyl transferase family 28 C-terminal" evidence="12">
    <location>
        <begin position="193"/>
        <end position="330"/>
    </location>
</feature>
<keyword evidence="2 10" id="KW-0132">Cell division</keyword>
<evidence type="ECO:0000256" key="8">
    <source>
        <dbReference type="ARBA" id="ARBA00023306"/>
    </source>
</evidence>
<evidence type="ECO:0000256" key="7">
    <source>
        <dbReference type="ARBA" id="ARBA00023136"/>
    </source>
</evidence>
<evidence type="ECO:0000259" key="11">
    <source>
        <dbReference type="Pfam" id="PF03033"/>
    </source>
</evidence>
<dbReference type="GO" id="GO:0071555">
    <property type="term" value="P:cell wall organization"/>
    <property type="evidence" value="ECO:0007669"/>
    <property type="project" value="UniProtKB-KW"/>
</dbReference>
<dbReference type="AlphaFoldDB" id="A0A968GB61"/>
<evidence type="ECO:0000256" key="9">
    <source>
        <dbReference type="ARBA" id="ARBA00023316"/>
    </source>
</evidence>
<feature type="binding site" evidence="10">
    <location>
        <position position="199"/>
    </location>
    <ligand>
        <name>UDP-N-acetyl-alpha-D-glucosamine</name>
        <dbReference type="ChEBI" id="CHEBI:57705"/>
    </ligand>
</feature>
<evidence type="ECO:0000313" key="13">
    <source>
        <dbReference type="EMBL" id="NIZ46642.1"/>
    </source>
</evidence>
<keyword evidence="1 10" id="KW-1003">Cell membrane</keyword>
<gene>
    <name evidence="10 13" type="primary">murG</name>
    <name evidence="13" type="ORF">HCT46_01700</name>
</gene>
<dbReference type="PANTHER" id="PTHR21015">
    <property type="entry name" value="UDP-N-ACETYLGLUCOSAMINE--N-ACETYLMURAMYL-(PENTAPEPTIDE) PYROPHOSPHORYL-UNDECAPRENOL N-ACETYLGLUCOSAMINE TRANSFERASE 1"/>
    <property type="match status" value="1"/>
</dbReference>
<evidence type="ECO:0000256" key="1">
    <source>
        <dbReference type="ARBA" id="ARBA00022475"/>
    </source>
</evidence>
<organism evidence="13 14">
    <name type="scientific">Entomospira nematocerorum</name>
    <dbReference type="NCBI Taxonomy" id="2719987"/>
    <lineage>
        <taxon>Bacteria</taxon>
        <taxon>Pseudomonadati</taxon>
        <taxon>Spirochaetota</taxon>
        <taxon>Spirochaetia</taxon>
        <taxon>Spirochaetales</taxon>
        <taxon>Spirochaetaceae</taxon>
        <taxon>Entomospira</taxon>
    </lineage>
</organism>
<reference evidence="13" key="1">
    <citation type="submission" date="2020-03" db="EMBL/GenBank/DDBJ databases">
        <title>Spirochaetal bacteria isolated from arthropods constitute a novel genus Entomospira genus novum within the order Spirochaetales.</title>
        <authorList>
            <person name="Grana-Miraglia L."/>
            <person name="Sikutova S."/>
            <person name="Fingerle V."/>
            <person name="Sing A."/>
            <person name="Castillo-Ramirez S."/>
            <person name="Margos G."/>
            <person name="Rudolf I."/>
        </authorList>
    </citation>
    <scope>NUCLEOTIDE SEQUENCE</scope>
    <source>
        <strain evidence="13">BR208</strain>
    </source>
</reference>
<keyword evidence="4 10" id="KW-0808">Transferase</keyword>
<dbReference type="HAMAP" id="MF_00033">
    <property type="entry name" value="MurG"/>
    <property type="match status" value="1"/>
</dbReference>
<feature type="binding site" evidence="10">
    <location>
        <position position="169"/>
    </location>
    <ligand>
        <name>UDP-N-acetyl-alpha-D-glucosamine</name>
        <dbReference type="ChEBI" id="CHEBI:57705"/>
    </ligand>
</feature>
<dbReference type="Proteomes" id="UP000752013">
    <property type="component" value="Unassembled WGS sequence"/>
</dbReference>
<dbReference type="InterPro" id="IPR006009">
    <property type="entry name" value="GlcNAc_MurG"/>
</dbReference>
<evidence type="ECO:0000256" key="3">
    <source>
        <dbReference type="ARBA" id="ARBA00022676"/>
    </source>
</evidence>
<comment type="pathway">
    <text evidence="10">Cell wall biogenesis; peptidoglycan biosynthesis.</text>
</comment>
<keyword evidence="14" id="KW-1185">Reference proteome</keyword>
<dbReference type="GO" id="GO:0051301">
    <property type="term" value="P:cell division"/>
    <property type="evidence" value="ECO:0007669"/>
    <property type="project" value="UniProtKB-KW"/>
</dbReference>
<dbReference type="EC" id="2.4.1.227" evidence="10"/>
<dbReference type="GO" id="GO:0050511">
    <property type="term" value="F:undecaprenyldiphospho-muramoylpentapeptide beta-N-acetylglucosaminyltransferase activity"/>
    <property type="evidence" value="ECO:0007669"/>
    <property type="project" value="UniProtKB-UniRule"/>
</dbReference>
<evidence type="ECO:0000256" key="6">
    <source>
        <dbReference type="ARBA" id="ARBA00022984"/>
    </source>
</evidence>
<evidence type="ECO:0000256" key="10">
    <source>
        <dbReference type="HAMAP-Rule" id="MF_00033"/>
    </source>
</evidence>
<dbReference type="GO" id="GO:0009252">
    <property type="term" value="P:peptidoglycan biosynthetic process"/>
    <property type="evidence" value="ECO:0007669"/>
    <property type="project" value="UniProtKB-UniRule"/>
</dbReference>
<comment type="function">
    <text evidence="10">Cell wall formation. Catalyzes the transfer of a GlcNAc subunit on undecaprenyl-pyrophosphoryl-MurNAc-pentapeptide (lipid intermediate I) to form undecaprenyl-pyrophosphoryl-MurNAc-(pentapeptide)GlcNAc (lipid intermediate II).</text>
</comment>
<dbReference type="Pfam" id="PF03033">
    <property type="entry name" value="Glyco_transf_28"/>
    <property type="match status" value="1"/>
</dbReference>
<dbReference type="EMBL" id="JAATLK010000001">
    <property type="protein sequence ID" value="NIZ46642.1"/>
    <property type="molecule type" value="Genomic_DNA"/>
</dbReference>
<keyword evidence="7 10" id="KW-0472">Membrane</keyword>
<protein>
    <recommendedName>
        <fullName evidence="10">UDP-N-acetylglucosamine--N-acetylmuramyl-(pentapeptide) pyrophosphoryl-undecaprenol N-acetylglucosamine transferase</fullName>
        <ecNumber evidence="10">2.4.1.227</ecNumber>
    </recommendedName>
    <alternativeName>
        <fullName evidence="10">Undecaprenyl-PP-MurNAc-pentapeptide-UDPGlcNAc GlcNAc transferase</fullName>
    </alternativeName>
</protein>
<dbReference type="Pfam" id="PF04101">
    <property type="entry name" value="Glyco_tran_28_C"/>
    <property type="match status" value="1"/>
</dbReference>
<dbReference type="GO" id="GO:0005886">
    <property type="term" value="C:plasma membrane"/>
    <property type="evidence" value="ECO:0007669"/>
    <property type="project" value="UniProtKB-SubCell"/>
</dbReference>
<keyword evidence="9 10" id="KW-0961">Cell wall biogenesis/degradation</keyword>